<keyword evidence="2" id="KW-1185">Reference proteome</keyword>
<dbReference type="KEGG" id="pgs:CPT03_05405"/>
<dbReference type="OrthoDB" id="769970at2"/>
<evidence type="ECO:0000313" key="1">
    <source>
        <dbReference type="EMBL" id="ATP55939.1"/>
    </source>
</evidence>
<dbReference type="RefSeq" id="WP_099437881.1">
    <property type="nucleotide sequence ID" value="NZ_CP024091.1"/>
</dbReference>
<dbReference type="EMBL" id="CP024091">
    <property type="protein sequence ID" value="ATP55939.1"/>
    <property type="molecule type" value="Genomic_DNA"/>
</dbReference>
<name>A0A2D1U2V5_9SPHI</name>
<dbReference type="AlphaFoldDB" id="A0A2D1U2V5"/>
<dbReference type="Proteomes" id="UP000223749">
    <property type="component" value="Chromosome"/>
</dbReference>
<organism evidence="1 2">
    <name type="scientific">Pedobacter ginsengisoli</name>
    <dbReference type="NCBI Taxonomy" id="363852"/>
    <lineage>
        <taxon>Bacteria</taxon>
        <taxon>Pseudomonadati</taxon>
        <taxon>Bacteroidota</taxon>
        <taxon>Sphingobacteriia</taxon>
        <taxon>Sphingobacteriales</taxon>
        <taxon>Sphingobacteriaceae</taxon>
        <taxon>Pedobacter</taxon>
    </lineage>
</organism>
<protein>
    <submittedName>
        <fullName evidence="1">Uncharacterized protein</fullName>
    </submittedName>
</protein>
<gene>
    <name evidence="1" type="ORF">CPT03_05405</name>
</gene>
<evidence type="ECO:0000313" key="2">
    <source>
        <dbReference type="Proteomes" id="UP000223749"/>
    </source>
</evidence>
<reference evidence="1 2" key="1">
    <citation type="submission" date="2017-10" db="EMBL/GenBank/DDBJ databases">
        <title>Whole genome of Pedobacter ginsengisoli T01R-27 isolated from tomato rhizosphere.</title>
        <authorList>
            <person name="Weon H.-Y."/>
            <person name="Lee S.A."/>
            <person name="Sang M.K."/>
            <person name="Song J."/>
        </authorList>
    </citation>
    <scope>NUCLEOTIDE SEQUENCE [LARGE SCALE GENOMIC DNA]</scope>
    <source>
        <strain evidence="1 2">T01R-27</strain>
    </source>
</reference>
<accession>A0A2D1U2V5</accession>
<proteinExistence type="predicted"/>
<sequence>MEQFKIEVTDTSVFGRFLSIKALENEQYQIYNEQQERIATIEIDHEDHQHFRQSLDCKVGLPLLNSIRDSILQHQKQELAIR</sequence>